<comment type="caution">
    <text evidence="9">The sequence shown here is derived from an EMBL/GenBank/DDBJ whole genome shotgun (WGS) entry which is preliminary data.</text>
</comment>
<evidence type="ECO:0000256" key="4">
    <source>
        <dbReference type="ARBA" id="ARBA00022806"/>
    </source>
</evidence>
<dbReference type="Proteomes" id="UP001281447">
    <property type="component" value="Unassembled WGS sequence"/>
</dbReference>
<keyword evidence="3" id="KW-0378">Hydrolase</keyword>
<dbReference type="EMBL" id="JAWDIP010000004">
    <property type="protein sequence ID" value="MDY0396046.1"/>
    <property type="molecule type" value="Genomic_DNA"/>
</dbReference>
<gene>
    <name evidence="9" type="ORF">RWE15_18845</name>
</gene>
<evidence type="ECO:0000256" key="3">
    <source>
        <dbReference type="ARBA" id="ARBA00022801"/>
    </source>
</evidence>
<keyword evidence="5" id="KW-0067">ATP-binding</keyword>
<keyword evidence="6" id="KW-0238">DNA-binding</keyword>
<evidence type="ECO:0000256" key="2">
    <source>
        <dbReference type="ARBA" id="ARBA00022763"/>
    </source>
</evidence>
<dbReference type="SUPFAM" id="SSF52980">
    <property type="entry name" value="Restriction endonuclease-like"/>
    <property type="match status" value="1"/>
</dbReference>
<dbReference type="Gene3D" id="3.90.320.10">
    <property type="match status" value="1"/>
</dbReference>
<name>A0ABU5C9P9_9BACI</name>
<evidence type="ECO:0000313" key="10">
    <source>
        <dbReference type="Proteomes" id="UP001281447"/>
    </source>
</evidence>
<evidence type="ECO:0000256" key="7">
    <source>
        <dbReference type="ARBA" id="ARBA00023204"/>
    </source>
</evidence>
<dbReference type="InterPro" id="IPR038726">
    <property type="entry name" value="PDDEXK_AddAB-type"/>
</dbReference>
<evidence type="ECO:0000256" key="6">
    <source>
        <dbReference type="ARBA" id="ARBA00023125"/>
    </source>
</evidence>
<keyword evidence="4" id="KW-0347">Helicase</keyword>
<keyword evidence="7" id="KW-0234">DNA repair</keyword>
<keyword evidence="2" id="KW-0227">DNA damage</keyword>
<keyword evidence="10" id="KW-1185">Reference proteome</keyword>
<dbReference type="InterPro" id="IPR011604">
    <property type="entry name" value="PDDEXK-like_dom_sf"/>
</dbReference>
<sequence length="73" mass="8621">MLDCVIPKNDGWIILDYKTDTVPAEVTPKVKEKLAERYAVQLQLYRKALTQIWQQPVEKMYLYFFSGQLLLEV</sequence>
<dbReference type="InterPro" id="IPR011335">
    <property type="entry name" value="Restrct_endonuc-II-like"/>
</dbReference>
<dbReference type="Pfam" id="PF12705">
    <property type="entry name" value="PDDEXK_1"/>
    <property type="match status" value="1"/>
</dbReference>
<proteinExistence type="predicted"/>
<accession>A0ABU5C9P9</accession>
<evidence type="ECO:0000313" key="9">
    <source>
        <dbReference type="EMBL" id="MDY0396046.1"/>
    </source>
</evidence>
<evidence type="ECO:0000256" key="5">
    <source>
        <dbReference type="ARBA" id="ARBA00022840"/>
    </source>
</evidence>
<evidence type="ECO:0000259" key="8">
    <source>
        <dbReference type="Pfam" id="PF12705"/>
    </source>
</evidence>
<feature type="domain" description="PD-(D/E)XK endonuclease-like" evidence="8">
    <location>
        <begin position="2"/>
        <end position="64"/>
    </location>
</feature>
<organism evidence="9 10">
    <name type="scientific">Tigheibacillus halophilus</name>
    <dbReference type="NCBI Taxonomy" id="361280"/>
    <lineage>
        <taxon>Bacteria</taxon>
        <taxon>Bacillati</taxon>
        <taxon>Bacillota</taxon>
        <taxon>Bacilli</taxon>
        <taxon>Bacillales</taxon>
        <taxon>Bacillaceae</taxon>
        <taxon>Tigheibacillus</taxon>
    </lineage>
</organism>
<keyword evidence="1" id="KW-0547">Nucleotide-binding</keyword>
<protein>
    <submittedName>
        <fullName evidence="9">PD-(D/E)XK nuclease family protein</fullName>
    </submittedName>
</protein>
<reference evidence="9 10" key="1">
    <citation type="submission" date="2023-10" db="EMBL/GenBank/DDBJ databases">
        <title>Virgibacillus halophilus 5B73C genome.</title>
        <authorList>
            <person name="Miliotis G."/>
            <person name="Sengupta P."/>
            <person name="Hameed A."/>
            <person name="Chuvochina M."/>
            <person name="Mcdonagh F."/>
            <person name="Simpson A.C."/>
            <person name="Singh N.K."/>
            <person name="Rekha P.D."/>
            <person name="Raman K."/>
            <person name="Hugenholtz P."/>
            <person name="Venkateswaran K."/>
        </authorList>
    </citation>
    <scope>NUCLEOTIDE SEQUENCE [LARGE SCALE GENOMIC DNA]</scope>
    <source>
        <strain evidence="9 10">5B73C</strain>
    </source>
</reference>
<evidence type="ECO:0000256" key="1">
    <source>
        <dbReference type="ARBA" id="ARBA00022741"/>
    </source>
</evidence>